<dbReference type="EMBL" id="CP000812">
    <property type="protein sequence ID" value="ABV33457.1"/>
    <property type="molecule type" value="Genomic_DNA"/>
</dbReference>
<keyword evidence="3" id="KW-1185">Reference proteome</keyword>
<protein>
    <submittedName>
        <fullName evidence="2">Pyrrolo-quinoline quinone</fullName>
    </submittedName>
</protein>
<dbReference type="eggNOG" id="COG1520">
    <property type="taxonomic scope" value="Bacteria"/>
</dbReference>
<dbReference type="InterPro" id="IPR015943">
    <property type="entry name" value="WD40/YVTN_repeat-like_dom_sf"/>
</dbReference>
<organism evidence="2 3">
    <name type="scientific">Pseudothermotoga lettingae (strain ATCC BAA-301 / DSM 14385 / NBRC 107922 / TMO)</name>
    <name type="common">Thermotoga lettingae</name>
    <dbReference type="NCBI Taxonomy" id="416591"/>
    <lineage>
        <taxon>Bacteria</taxon>
        <taxon>Thermotogati</taxon>
        <taxon>Thermotogota</taxon>
        <taxon>Thermotogae</taxon>
        <taxon>Thermotogales</taxon>
        <taxon>Thermotogaceae</taxon>
        <taxon>Pseudothermotoga</taxon>
    </lineage>
</organism>
<evidence type="ECO:0000313" key="3">
    <source>
        <dbReference type="Proteomes" id="UP000002016"/>
    </source>
</evidence>
<evidence type="ECO:0000313" key="2">
    <source>
        <dbReference type="EMBL" id="ABV33457.1"/>
    </source>
</evidence>
<accession>A8F5M3</accession>
<dbReference type="Proteomes" id="UP000002016">
    <property type="component" value="Chromosome"/>
</dbReference>
<dbReference type="InterPro" id="IPR002372">
    <property type="entry name" value="PQQ_rpt_dom"/>
</dbReference>
<evidence type="ECO:0000259" key="1">
    <source>
        <dbReference type="Pfam" id="PF13360"/>
    </source>
</evidence>
<feature type="domain" description="Pyrrolo-quinoline quinone repeat" evidence="1">
    <location>
        <begin position="494"/>
        <end position="581"/>
    </location>
</feature>
<dbReference type="InterPro" id="IPR011047">
    <property type="entry name" value="Quinoprotein_ADH-like_sf"/>
</dbReference>
<reference evidence="2 3" key="2">
    <citation type="journal article" date="2009" name="Proc. Natl. Acad. Sci. U.S.A.">
        <title>On the chimeric nature, thermophilic origin, and phylogenetic placement of the Thermotogales.</title>
        <authorList>
            <person name="Zhaxybayeva O."/>
            <person name="Swithers K.S."/>
            <person name="Lapierre P."/>
            <person name="Fournier G.P."/>
            <person name="Bickhart D.M."/>
            <person name="DeBoy R.T."/>
            <person name="Nelson K.E."/>
            <person name="Nesbo C.L."/>
            <person name="Doolittle W.F."/>
            <person name="Gogarten J.P."/>
            <person name="Noll K.M."/>
        </authorList>
    </citation>
    <scope>NUCLEOTIDE SEQUENCE [LARGE SCALE GENOMIC DNA]</scope>
    <source>
        <strain evidence="3">ATCC BAA-301 / DSM 14385 / NBRC 107922 / TMO</strain>
    </source>
</reference>
<dbReference type="SUPFAM" id="SSF50998">
    <property type="entry name" value="Quinoprotein alcohol dehydrogenase-like"/>
    <property type="match status" value="2"/>
</dbReference>
<gene>
    <name evidence="2" type="ordered locus">Tlet_0891</name>
</gene>
<dbReference type="Pfam" id="PF13360">
    <property type="entry name" value="PQQ_2"/>
    <property type="match status" value="1"/>
</dbReference>
<dbReference type="OrthoDB" id="43294at2"/>
<reference evidence="2 3" key="1">
    <citation type="submission" date="2007-08" db="EMBL/GenBank/DDBJ databases">
        <title>Complete sequence of Thermotoga lettingae TMO.</title>
        <authorList>
            <consortium name="US DOE Joint Genome Institute"/>
            <person name="Copeland A."/>
            <person name="Lucas S."/>
            <person name="Lapidus A."/>
            <person name="Barry K."/>
            <person name="Glavina del Rio T."/>
            <person name="Dalin E."/>
            <person name="Tice H."/>
            <person name="Pitluck S."/>
            <person name="Foster B."/>
            <person name="Bruce D."/>
            <person name="Schmutz J."/>
            <person name="Larimer F."/>
            <person name="Land M."/>
            <person name="Hauser L."/>
            <person name="Kyrpides N."/>
            <person name="Mikhailova N."/>
            <person name="Nelson K."/>
            <person name="Gogarten J.P."/>
            <person name="Noll K."/>
            <person name="Richardson P."/>
        </authorList>
    </citation>
    <scope>NUCLEOTIDE SEQUENCE [LARGE SCALE GENOMIC DNA]</scope>
    <source>
        <strain evidence="3">ATCC BAA-301 / DSM 14385 / NBRC 107922 / TMO</strain>
    </source>
</reference>
<dbReference type="STRING" id="416591.Tlet_0891"/>
<dbReference type="InterPro" id="IPR018391">
    <property type="entry name" value="PQQ_b-propeller_rpt"/>
</dbReference>
<dbReference type="RefSeq" id="WP_012002938.1">
    <property type="nucleotide sequence ID" value="NC_009828.1"/>
</dbReference>
<dbReference type="HOGENOM" id="CLU_425701_0_0_0"/>
<name>A8F5M3_PSELT</name>
<dbReference type="AlphaFoldDB" id="A8F5M3"/>
<proteinExistence type="predicted"/>
<dbReference type="Gene3D" id="2.130.10.10">
    <property type="entry name" value="YVTN repeat-like/Quinoprotein amine dehydrogenase"/>
    <property type="match status" value="2"/>
</dbReference>
<sequence length="643" mass="71642" precursor="true">MKCKFQILTCILIMIVNVCYAQMLFVSTENGLEVYDISVPLVPLRVLSAEMKKPVKIIPSGESVYFVYETSVEIRNTSLELIGSLQLNDKISQAVFFSDQLYIFSDYRLTIVNKDLSRKRNFTFSDRVSKVTSCKSEIVILHANGKIVAYNQNMNKFWELSASGAFQGVQSDGDFLFVWTQDRLYVMNIAESVPAYEKEIKISGGITEVFGVKDNLLLLNSHGMVQLVSLKTLKIIDELHINAKSMAIYDNYAFAVTSEGTVRVINVLPSSLKVLQTLSSKARFAILLPDHSTAVKQPEAISNETEEKKYIEFIQQVKLPAAINTSITADSDYVYSTTLTGELISINRNNWKVSSSKIAFITTADPVILRDGVVAIGSWDSSIYLVKEKVNKLRCDSAVSISVSQTPYGFCAGTDNGTLYHFNDTAHLLWSFNIGAWLVCPPISHETFGIFTLDWLGILRLVDFSGNLKWFTILESGKFGEVIANERNLFCLSGGKIYSVEPSTGKILWSLGEDIPFKNIVCSEKLLFALSNSGGVYAIDFSGRIIWKKDYEAVSVVVTRSGGLIVLTSQQMVIVSQIDSTVLYTEQLPCVPTNHAIMLEDGTIFIPASDRILVYKIDDEPSDGWPMYLKDALNSCFFAKTAR</sequence>
<dbReference type="KEGG" id="tle:Tlet_0891"/>
<dbReference type="SMART" id="SM00564">
    <property type="entry name" value="PQQ"/>
    <property type="match status" value="3"/>
</dbReference>